<evidence type="ECO:0000256" key="3">
    <source>
        <dbReference type="ARBA" id="ARBA00022793"/>
    </source>
</evidence>
<organism evidence="8 9">
    <name type="scientific">Roseicella frigidaeris</name>
    <dbReference type="NCBI Taxonomy" id="2230885"/>
    <lineage>
        <taxon>Bacteria</taxon>
        <taxon>Pseudomonadati</taxon>
        <taxon>Pseudomonadota</taxon>
        <taxon>Alphaproteobacteria</taxon>
        <taxon>Acetobacterales</taxon>
        <taxon>Roseomonadaceae</taxon>
        <taxon>Roseicella</taxon>
    </lineage>
</organism>
<comment type="similarity">
    <text evidence="2 7">Belongs to the group II decarboxylase family.</text>
</comment>
<dbReference type="Pfam" id="PF00282">
    <property type="entry name" value="Pyridoxal_deC"/>
    <property type="match status" value="1"/>
</dbReference>
<evidence type="ECO:0000313" key="9">
    <source>
        <dbReference type="Proteomes" id="UP000249065"/>
    </source>
</evidence>
<feature type="modified residue" description="N6-(pyridoxal phosphate)lysine" evidence="6">
    <location>
        <position position="295"/>
    </location>
</feature>
<evidence type="ECO:0000256" key="7">
    <source>
        <dbReference type="RuleBase" id="RU000382"/>
    </source>
</evidence>
<dbReference type="Gene3D" id="3.40.640.10">
    <property type="entry name" value="Type I PLP-dependent aspartate aminotransferase-like (Major domain)"/>
    <property type="match status" value="1"/>
</dbReference>
<evidence type="ECO:0000256" key="6">
    <source>
        <dbReference type="PIRSR" id="PIRSR602129-50"/>
    </source>
</evidence>
<dbReference type="InterPro" id="IPR015422">
    <property type="entry name" value="PyrdxlP-dep_Trfase_small"/>
</dbReference>
<keyword evidence="5 7" id="KW-0456">Lyase</keyword>
<dbReference type="GO" id="GO:0008483">
    <property type="term" value="F:transaminase activity"/>
    <property type="evidence" value="ECO:0007669"/>
    <property type="project" value="UniProtKB-KW"/>
</dbReference>
<dbReference type="OrthoDB" id="9803665at2"/>
<dbReference type="Proteomes" id="UP000249065">
    <property type="component" value="Unassembled WGS sequence"/>
</dbReference>
<dbReference type="PANTHER" id="PTHR11999">
    <property type="entry name" value="GROUP II PYRIDOXAL-5-PHOSPHATE DECARBOXYLASE"/>
    <property type="match status" value="1"/>
</dbReference>
<dbReference type="InterPro" id="IPR010977">
    <property type="entry name" value="Aromatic_deC"/>
</dbReference>
<dbReference type="InterPro" id="IPR002129">
    <property type="entry name" value="PyrdxlP-dep_de-COase"/>
</dbReference>
<dbReference type="GO" id="GO:0016831">
    <property type="term" value="F:carboxy-lyase activity"/>
    <property type="evidence" value="ECO:0007669"/>
    <property type="project" value="UniProtKB-KW"/>
</dbReference>
<evidence type="ECO:0000256" key="1">
    <source>
        <dbReference type="ARBA" id="ARBA00001933"/>
    </source>
</evidence>
<proteinExistence type="inferred from homology"/>
<dbReference type="AlphaFoldDB" id="A0A327MA78"/>
<evidence type="ECO:0000256" key="4">
    <source>
        <dbReference type="ARBA" id="ARBA00022898"/>
    </source>
</evidence>
<comment type="cofactor">
    <cofactor evidence="1 6 7">
        <name>pyridoxal 5'-phosphate</name>
        <dbReference type="ChEBI" id="CHEBI:597326"/>
    </cofactor>
</comment>
<dbReference type="GO" id="GO:0019752">
    <property type="term" value="P:carboxylic acid metabolic process"/>
    <property type="evidence" value="ECO:0007669"/>
    <property type="project" value="InterPro"/>
</dbReference>
<dbReference type="EMBL" id="QLIX01000005">
    <property type="protein sequence ID" value="RAI59345.1"/>
    <property type="molecule type" value="Genomic_DNA"/>
</dbReference>
<dbReference type="InterPro" id="IPR015421">
    <property type="entry name" value="PyrdxlP-dep_Trfase_major"/>
</dbReference>
<dbReference type="InterPro" id="IPR015424">
    <property type="entry name" value="PyrdxlP-dep_Trfase"/>
</dbReference>
<gene>
    <name evidence="8" type="ORF">DOO78_09980</name>
</gene>
<evidence type="ECO:0000313" key="8">
    <source>
        <dbReference type="EMBL" id="RAI59345.1"/>
    </source>
</evidence>
<dbReference type="GO" id="GO:0005737">
    <property type="term" value="C:cytoplasm"/>
    <property type="evidence" value="ECO:0007669"/>
    <property type="project" value="TreeGrafter"/>
</dbReference>
<keyword evidence="8" id="KW-0032">Aminotransferase</keyword>
<dbReference type="SUPFAM" id="SSF53383">
    <property type="entry name" value="PLP-dependent transferases"/>
    <property type="match status" value="1"/>
</dbReference>
<dbReference type="GO" id="GO:0006520">
    <property type="term" value="P:amino acid metabolic process"/>
    <property type="evidence" value="ECO:0007669"/>
    <property type="project" value="InterPro"/>
</dbReference>
<dbReference type="PANTHER" id="PTHR11999:SF70">
    <property type="entry name" value="MIP05841P"/>
    <property type="match status" value="1"/>
</dbReference>
<comment type="caution">
    <text evidence="8">The sequence shown here is derived from an EMBL/GenBank/DDBJ whole genome shotgun (WGS) entry which is preliminary data.</text>
</comment>
<sequence>MTPEEFRRRGHQVIDWIADYREHIARHPVMAQVSPGEIRARLPAAPPEQPEDMAAVLADLDRILLPGISHWQSPRFFGYFPANAPLAGVLGDLVSTGLGVIGLSWQSGPAITELEEVVTDWMRQMVGLSPAWSGVIQDTASTSTLVALLCARERASGYAMARGGMQEGAPPLLVYASAESHSSVGKAALLAGFGRDHLRLVPTDARQAMRPEALAAMIEADRADGLRPAAVVATTGTTATTAIDPVGAIAAVAARHGLWLHVDAAMAGSAMILPECRPLWEGIEGADSLVLNPHKWLGVPFDSSLYYVRDPEHLVRVMSTNPSYLQSATDGQVKSLRDWGIPLGRRFRALKIWFVLREQGVAALRARLRRDLENARWLASEVQATPQWRLLAPVPLQTLCLRHEPPGLAGAALDAHTLGWAGRINRSGAAYLTPAQLDGRWMVRVSIGAEPTERADVAALWRAMRAAAEEGPGEAGLGEAPAG</sequence>
<keyword evidence="9" id="KW-1185">Reference proteome</keyword>
<evidence type="ECO:0000256" key="2">
    <source>
        <dbReference type="ARBA" id="ARBA00009533"/>
    </source>
</evidence>
<dbReference type="Gene3D" id="1.20.1340.10">
    <property type="entry name" value="dopa decarboxylase, N-terminal domain"/>
    <property type="match status" value="1"/>
</dbReference>
<protein>
    <submittedName>
        <fullName evidence="8">Aspartate aminotransferase family protein</fullName>
    </submittedName>
</protein>
<keyword evidence="3" id="KW-0210">Decarboxylase</keyword>
<name>A0A327MA78_9PROT</name>
<dbReference type="GO" id="GO:0030170">
    <property type="term" value="F:pyridoxal phosphate binding"/>
    <property type="evidence" value="ECO:0007669"/>
    <property type="project" value="InterPro"/>
</dbReference>
<reference evidence="9" key="1">
    <citation type="submission" date="2018-06" db="EMBL/GenBank/DDBJ databases">
        <authorList>
            <person name="Khan S.A."/>
        </authorList>
    </citation>
    <scope>NUCLEOTIDE SEQUENCE [LARGE SCALE GENOMIC DNA]</scope>
    <source>
        <strain evidence="9">DB-1506</strain>
    </source>
</reference>
<keyword evidence="8" id="KW-0808">Transferase</keyword>
<evidence type="ECO:0000256" key="5">
    <source>
        <dbReference type="ARBA" id="ARBA00023239"/>
    </source>
</evidence>
<dbReference type="PRINTS" id="PR00800">
    <property type="entry name" value="YHDCRBOXLASE"/>
</dbReference>
<accession>A0A327MA78</accession>
<dbReference type="RefSeq" id="WP_111469602.1">
    <property type="nucleotide sequence ID" value="NZ_QLIX01000005.1"/>
</dbReference>
<keyword evidence="4 6" id="KW-0663">Pyridoxal phosphate</keyword>
<dbReference type="Gene3D" id="3.90.1150.10">
    <property type="entry name" value="Aspartate Aminotransferase, domain 1"/>
    <property type="match status" value="1"/>
</dbReference>